<dbReference type="InterPro" id="IPR000326">
    <property type="entry name" value="PAP2/HPO"/>
</dbReference>
<keyword evidence="1" id="KW-0472">Membrane</keyword>
<dbReference type="EMBL" id="JBHTCM010000017">
    <property type="protein sequence ID" value="MFC7334557.1"/>
    <property type="molecule type" value="Genomic_DNA"/>
</dbReference>
<dbReference type="SUPFAM" id="SSF48317">
    <property type="entry name" value="Acid phosphatase/Vanadium-dependent haloperoxidase"/>
    <property type="match status" value="1"/>
</dbReference>
<name>A0ABW2KX67_9PROT</name>
<feature type="transmembrane region" description="Helical" evidence="1">
    <location>
        <begin position="209"/>
        <end position="230"/>
    </location>
</feature>
<dbReference type="RefSeq" id="WP_377360111.1">
    <property type="nucleotide sequence ID" value="NZ_JBHTCM010000017.1"/>
</dbReference>
<feature type="domain" description="Phosphatidic acid phosphatase type 2/haloperoxidase" evidence="2">
    <location>
        <begin position="112"/>
        <end position="224"/>
    </location>
</feature>
<evidence type="ECO:0000256" key="1">
    <source>
        <dbReference type="SAM" id="Phobius"/>
    </source>
</evidence>
<keyword evidence="4" id="KW-1185">Reference proteome</keyword>
<feature type="transmembrane region" description="Helical" evidence="1">
    <location>
        <begin position="82"/>
        <end position="104"/>
    </location>
</feature>
<evidence type="ECO:0000313" key="3">
    <source>
        <dbReference type="EMBL" id="MFC7334557.1"/>
    </source>
</evidence>
<dbReference type="CDD" id="cd03392">
    <property type="entry name" value="PAP2_like_2"/>
    <property type="match status" value="1"/>
</dbReference>
<feature type="transmembrane region" description="Helical" evidence="1">
    <location>
        <begin position="152"/>
        <end position="170"/>
    </location>
</feature>
<proteinExistence type="predicted"/>
<dbReference type="InterPro" id="IPR036938">
    <property type="entry name" value="PAP2/HPO_sf"/>
</dbReference>
<dbReference type="Gene3D" id="1.20.144.10">
    <property type="entry name" value="Phosphatidic acid phosphatase type 2/haloperoxidase"/>
    <property type="match status" value="2"/>
</dbReference>
<dbReference type="Pfam" id="PF01569">
    <property type="entry name" value="PAP2"/>
    <property type="match status" value="1"/>
</dbReference>
<dbReference type="Proteomes" id="UP001596456">
    <property type="component" value="Unassembled WGS sequence"/>
</dbReference>
<organism evidence="3 4">
    <name type="scientific">Rhodocista pekingensis</name>
    <dbReference type="NCBI Taxonomy" id="201185"/>
    <lineage>
        <taxon>Bacteria</taxon>
        <taxon>Pseudomonadati</taxon>
        <taxon>Pseudomonadota</taxon>
        <taxon>Alphaproteobacteria</taxon>
        <taxon>Rhodospirillales</taxon>
        <taxon>Azospirillaceae</taxon>
        <taxon>Rhodocista</taxon>
    </lineage>
</organism>
<dbReference type="SMART" id="SM00014">
    <property type="entry name" value="acidPPc"/>
    <property type="match status" value="1"/>
</dbReference>
<feature type="transmembrane region" description="Helical" evidence="1">
    <location>
        <begin position="111"/>
        <end position="132"/>
    </location>
</feature>
<dbReference type="PANTHER" id="PTHR14969:SF13">
    <property type="entry name" value="AT30094P"/>
    <property type="match status" value="1"/>
</dbReference>
<dbReference type="PANTHER" id="PTHR14969">
    <property type="entry name" value="SPHINGOSINE-1-PHOSPHATE PHOSPHOHYDROLASE"/>
    <property type="match status" value="1"/>
</dbReference>
<evidence type="ECO:0000259" key="2">
    <source>
        <dbReference type="SMART" id="SM00014"/>
    </source>
</evidence>
<feature type="transmembrane region" description="Helical" evidence="1">
    <location>
        <begin position="21"/>
        <end position="38"/>
    </location>
</feature>
<reference evidence="4" key="1">
    <citation type="journal article" date="2019" name="Int. J. Syst. Evol. Microbiol.">
        <title>The Global Catalogue of Microorganisms (GCM) 10K type strain sequencing project: providing services to taxonomists for standard genome sequencing and annotation.</title>
        <authorList>
            <consortium name="The Broad Institute Genomics Platform"/>
            <consortium name="The Broad Institute Genome Sequencing Center for Infectious Disease"/>
            <person name="Wu L."/>
            <person name="Ma J."/>
        </authorList>
    </citation>
    <scope>NUCLEOTIDE SEQUENCE [LARGE SCALE GENOMIC DNA]</scope>
    <source>
        <strain evidence="4">CGMCC 1.16275</strain>
    </source>
</reference>
<evidence type="ECO:0000313" key="4">
    <source>
        <dbReference type="Proteomes" id="UP001596456"/>
    </source>
</evidence>
<protein>
    <submittedName>
        <fullName evidence="3">Phosphatase PAP2 family protein</fullName>
    </submittedName>
</protein>
<sequence>MPLLPVMPTSGRLIDLARREIVLLAAVLIAAATLLLFLEVAESVQEGETHAIDRALMLALRDPADPAVPLGPSWLHEVGRDITALGGNAVLTLVTAGSALYLLLVRKRAAAVLLLVSVLGGMLLSTSLKLGFDRPRPDLVPHGMEVFTASFPSGHALLSAVTYLTLGTLLARLQPRRRLKAFFLGVAVLIAGMVGVSRVYLGVHWPSDVLAGWCIGAAWAMLCWIVALLLQRRGAVEPTPAPLPDDSP</sequence>
<feature type="transmembrane region" description="Helical" evidence="1">
    <location>
        <begin position="182"/>
        <end position="203"/>
    </location>
</feature>
<accession>A0ABW2KX67</accession>
<comment type="caution">
    <text evidence="3">The sequence shown here is derived from an EMBL/GenBank/DDBJ whole genome shotgun (WGS) entry which is preliminary data.</text>
</comment>
<keyword evidence="1" id="KW-0812">Transmembrane</keyword>
<keyword evidence="1" id="KW-1133">Transmembrane helix</keyword>
<gene>
    <name evidence="3" type="ORF">ACFQPS_15420</name>
</gene>